<proteinExistence type="predicted"/>
<dbReference type="KEGG" id="tig:THII_0855"/>
<sequence length="149" mass="16900">MIKHIIFLIGLNGLTGALALEFITIPSVVSVPVQEDHWNPLQLPTLPNTQTWVTQLNELSLWEKKTTQLMELSTQSKSSLTTKIGNEFKFVGIIQQGYKSYILLLDNNKKISSYFINSHLPNGALLRTIHDDTIEVVHEGKIQLIKLYE</sequence>
<accession>A0A090AIE2</accession>
<dbReference type="AlphaFoldDB" id="A0A090AIE2"/>
<evidence type="ECO:0008006" key="3">
    <source>
        <dbReference type="Google" id="ProtNLM"/>
    </source>
</evidence>
<reference evidence="1 2" key="1">
    <citation type="journal article" date="2014" name="ISME J.">
        <title>Ecophysiology of Thioploca ingrica as revealed by the complete genome sequence supplemented with proteomic evidence.</title>
        <authorList>
            <person name="Kojima H."/>
            <person name="Ogura Y."/>
            <person name="Yamamoto N."/>
            <person name="Togashi T."/>
            <person name="Mori H."/>
            <person name="Watanabe T."/>
            <person name="Nemoto F."/>
            <person name="Kurokawa K."/>
            <person name="Hayashi T."/>
            <person name="Fukui M."/>
        </authorList>
    </citation>
    <scope>NUCLEOTIDE SEQUENCE [LARGE SCALE GENOMIC DNA]</scope>
</reference>
<gene>
    <name evidence="1" type="ORF">THII_0855</name>
</gene>
<protein>
    <recommendedName>
        <fullName evidence="3">Type II secretion system protein GspC N-terminal domain-containing protein</fullName>
    </recommendedName>
</protein>
<organism evidence="1 2">
    <name type="scientific">Thioploca ingrica</name>
    <dbReference type="NCBI Taxonomy" id="40754"/>
    <lineage>
        <taxon>Bacteria</taxon>
        <taxon>Pseudomonadati</taxon>
        <taxon>Pseudomonadota</taxon>
        <taxon>Gammaproteobacteria</taxon>
        <taxon>Thiotrichales</taxon>
        <taxon>Thiotrichaceae</taxon>
        <taxon>Thioploca</taxon>
    </lineage>
</organism>
<dbReference type="EMBL" id="AP014633">
    <property type="protein sequence ID" value="BAP55152.1"/>
    <property type="molecule type" value="Genomic_DNA"/>
</dbReference>
<name>A0A090AIE2_9GAMM</name>
<keyword evidence="2" id="KW-1185">Reference proteome</keyword>
<dbReference type="Proteomes" id="UP000031623">
    <property type="component" value="Chromosome"/>
</dbReference>
<dbReference type="HOGENOM" id="CLU_1748827_0_0_6"/>
<evidence type="ECO:0000313" key="1">
    <source>
        <dbReference type="EMBL" id="BAP55152.1"/>
    </source>
</evidence>
<evidence type="ECO:0000313" key="2">
    <source>
        <dbReference type="Proteomes" id="UP000031623"/>
    </source>
</evidence>